<dbReference type="GO" id="GO:0004150">
    <property type="term" value="F:dihydroneopterin aldolase activity"/>
    <property type="evidence" value="ECO:0007669"/>
    <property type="project" value="UniProtKB-EC"/>
</dbReference>
<dbReference type="NCBIfam" id="TIGR00526">
    <property type="entry name" value="folB_dom"/>
    <property type="match status" value="1"/>
</dbReference>
<dbReference type="PANTHER" id="PTHR42844">
    <property type="entry name" value="DIHYDRONEOPTERIN ALDOLASE 1-RELATED"/>
    <property type="match status" value="1"/>
</dbReference>
<evidence type="ECO:0000313" key="9">
    <source>
        <dbReference type="EMBL" id="MBO8416361.1"/>
    </source>
</evidence>
<comment type="similarity">
    <text evidence="3">Belongs to the DHNA family.</text>
</comment>
<comment type="catalytic activity">
    <reaction evidence="1">
        <text>7,8-dihydroneopterin = 6-hydroxymethyl-7,8-dihydropterin + glycolaldehyde</text>
        <dbReference type="Rhea" id="RHEA:10540"/>
        <dbReference type="ChEBI" id="CHEBI:17001"/>
        <dbReference type="ChEBI" id="CHEBI:17071"/>
        <dbReference type="ChEBI" id="CHEBI:44841"/>
        <dbReference type="EC" id="4.1.2.25"/>
    </reaction>
</comment>
<feature type="domain" description="Dihydroneopterin aldolase/epimerase" evidence="8">
    <location>
        <begin position="4"/>
        <end position="115"/>
    </location>
</feature>
<gene>
    <name evidence="9" type="ORF">IAB19_08285</name>
</gene>
<keyword evidence="5" id="KW-0289">Folate biosynthesis</keyword>
<evidence type="ECO:0000256" key="2">
    <source>
        <dbReference type="ARBA" id="ARBA00005013"/>
    </source>
</evidence>
<accession>A0A9D9GTV0</accession>
<evidence type="ECO:0000259" key="8">
    <source>
        <dbReference type="SMART" id="SM00905"/>
    </source>
</evidence>
<name>A0A9D9GTV0_9GAMM</name>
<dbReference type="Proteomes" id="UP000823631">
    <property type="component" value="Unassembled WGS sequence"/>
</dbReference>
<dbReference type="InterPro" id="IPR006156">
    <property type="entry name" value="Dihydroneopterin_aldolase"/>
</dbReference>
<dbReference type="GO" id="GO:0046656">
    <property type="term" value="P:folic acid biosynthetic process"/>
    <property type="evidence" value="ECO:0007669"/>
    <property type="project" value="UniProtKB-KW"/>
</dbReference>
<dbReference type="InterPro" id="IPR006157">
    <property type="entry name" value="FolB_dom"/>
</dbReference>
<evidence type="ECO:0000313" key="10">
    <source>
        <dbReference type="Proteomes" id="UP000823631"/>
    </source>
</evidence>
<protein>
    <recommendedName>
        <fullName evidence="4">dihydroneopterin aldolase</fullName>
        <ecNumber evidence="4">4.1.2.25</ecNumber>
    </recommendedName>
    <alternativeName>
        <fullName evidence="7">7,8-dihydroneopterin aldolase</fullName>
    </alternativeName>
</protein>
<dbReference type="SMART" id="SM00905">
    <property type="entry name" value="FolB"/>
    <property type="match status" value="1"/>
</dbReference>
<dbReference type="PANTHER" id="PTHR42844:SF1">
    <property type="entry name" value="DIHYDRONEOPTERIN ALDOLASE 1-RELATED"/>
    <property type="match status" value="1"/>
</dbReference>
<evidence type="ECO:0000256" key="6">
    <source>
        <dbReference type="ARBA" id="ARBA00023239"/>
    </source>
</evidence>
<sequence>MHKVFVKGLKVNCIIGIYPEERVKEQELVIDLELDCPALEQAGREKRLELSVDYAALSARVKEYVIARKAELLEELAVELGDLIEQEFHTPAVTIRLTKTEAVPGTAGTGIEFCKKA</sequence>
<comment type="caution">
    <text evidence="9">The sequence shown here is derived from an EMBL/GenBank/DDBJ whole genome shotgun (WGS) entry which is preliminary data.</text>
</comment>
<evidence type="ECO:0000256" key="1">
    <source>
        <dbReference type="ARBA" id="ARBA00001353"/>
    </source>
</evidence>
<dbReference type="GO" id="GO:0005737">
    <property type="term" value="C:cytoplasm"/>
    <property type="evidence" value="ECO:0007669"/>
    <property type="project" value="TreeGrafter"/>
</dbReference>
<organism evidence="9 10">
    <name type="scientific">Candidatus Avisuccinivibrio stercorigallinarum</name>
    <dbReference type="NCBI Taxonomy" id="2840704"/>
    <lineage>
        <taxon>Bacteria</taxon>
        <taxon>Pseudomonadati</taxon>
        <taxon>Pseudomonadota</taxon>
        <taxon>Gammaproteobacteria</taxon>
        <taxon>Aeromonadales</taxon>
        <taxon>Succinivibrionaceae</taxon>
        <taxon>Succinivibrionaceae incertae sedis</taxon>
        <taxon>Candidatus Avisuccinivibrio</taxon>
    </lineage>
</organism>
<dbReference type="SUPFAM" id="SSF55620">
    <property type="entry name" value="Tetrahydrobiopterin biosynthesis enzymes-like"/>
    <property type="match status" value="1"/>
</dbReference>
<dbReference type="Gene3D" id="3.30.1130.10">
    <property type="match status" value="1"/>
</dbReference>
<evidence type="ECO:0000256" key="7">
    <source>
        <dbReference type="ARBA" id="ARBA00032903"/>
    </source>
</evidence>
<dbReference type="EC" id="4.1.2.25" evidence="4"/>
<keyword evidence="6" id="KW-0456">Lyase</keyword>
<comment type="pathway">
    <text evidence="2">Cofactor biosynthesis; tetrahydrofolate biosynthesis; 2-amino-4-hydroxy-6-hydroxymethyl-7,8-dihydropteridine diphosphate from 7,8-dihydroneopterin triphosphate: step 3/4.</text>
</comment>
<proteinExistence type="inferred from homology"/>
<dbReference type="Pfam" id="PF02152">
    <property type="entry name" value="FolB"/>
    <property type="match status" value="1"/>
</dbReference>
<dbReference type="InterPro" id="IPR043133">
    <property type="entry name" value="GTP-CH-I_C/QueF"/>
</dbReference>
<dbReference type="AlphaFoldDB" id="A0A9D9GTV0"/>
<reference evidence="9" key="1">
    <citation type="submission" date="2020-10" db="EMBL/GenBank/DDBJ databases">
        <authorList>
            <person name="Gilroy R."/>
        </authorList>
    </citation>
    <scope>NUCLEOTIDE SEQUENCE</scope>
    <source>
        <strain evidence="9">17213</strain>
    </source>
</reference>
<evidence type="ECO:0000256" key="3">
    <source>
        <dbReference type="ARBA" id="ARBA00005708"/>
    </source>
</evidence>
<evidence type="ECO:0000256" key="4">
    <source>
        <dbReference type="ARBA" id="ARBA00013043"/>
    </source>
</evidence>
<evidence type="ECO:0000256" key="5">
    <source>
        <dbReference type="ARBA" id="ARBA00022909"/>
    </source>
</evidence>
<dbReference type="EMBL" id="JADINH010000170">
    <property type="protein sequence ID" value="MBO8416361.1"/>
    <property type="molecule type" value="Genomic_DNA"/>
</dbReference>
<reference evidence="9" key="2">
    <citation type="journal article" date="2021" name="PeerJ">
        <title>Extensive microbial diversity within the chicken gut microbiome revealed by metagenomics and culture.</title>
        <authorList>
            <person name="Gilroy R."/>
            <person name="Ravi A."/>
            <person name="Getino M."/>
            <person name="Pursley I."/>
            <person name="Horton D.L."/>
            <person name="Alikhan N.F."/>
            <person name="Baker D."/>
            <person name="Gharbi K."/>
            <person name="Hall N."/>
            <person name="Watson M."/>
            <person name="Adriaenssens E.M."/>
            <person name="Foster-Nyarko E."/>
            <person name="Jarju S."/>
            <person name="Secka A."/>
            <person name="Antonio M."/>
            <person name="Oren A."/>
            <person name="Chaudhuri R.R."/>
            <person name="La Ragione R."/>
            <person name="Hildebrand F."/>
            <person name="Pallen M.J."/>
        </authorList>
    </citation>
    <scope>NUCLEOTIDE SEQUENCE</scope>
    <source>
        <strain evidence="9">17213</strain>
    </source>
</reference>